<dbReference type="Pfam" id="PF03480">
    <property type="entry name" value="DctP"/>
    <property type="match status" value="1"/>
</dbReference>
<dbReference type="EMBL" id="BSNF01000008">
    <property type="protein sequence ID" value="GLQ06889.1"/>
    <property type="molecule type" value="Genomic_DNA"/>
</dbReference>
<dbReference type="SUPFAM" id="SSF53850">
    <property type="entry name" value="Periplasmic binding protein-like II"/>
    <property type="match status" value="1"/>
</dbReference>
<dbReference type="Gene3D" id="3.40.190.170">
    <property type="entry name" value="Bacterial extracellular solute-binding protein, family 7"/>
    <property type="match status" value="1"/>
</dbReference>
<reference evidence="3" key="1">
    <citation type="journal article" date="2014" name="Int. J. Syst. Evol. Microbiol.">
        <title>Complete genome of a new Firmicutes species belonging to the dominant human colonic microbiota ('Ruminococcus bicirculans') reveals two chromosomes and a selective capacity to utilize plant glucans.</title>
        <authorList>
            <consortium name="NISC Comparative Sequencing Program"/>
            <person name="Wegmann U."/>
            <person name="Louis P."/>
            <person name="Goesmann A."/>
            <person name="Henrissat B."/>
            <person name="Duncan S.H."/>
            <person name="Flint H.J."/>
        </authorList>
    </citation>
    <scope>NUCLEOTIDE SEQUENCE</scope>
    <source>
        <strain evidence="3">NBRC 103408</strain>
    </source>
</reference>
<evidence type="ECO:0000256" key="1">
    <source>
        <dbReference type="ARBA" id="ARBA00022729"/>
    </source>
</evidence>
<dbReference type="InterPro" id="IPR018389">
    <property type="entry name" value="DctP_fam"/>
</dbReference>
<comment type="caution">
    <text evidence="3">The sequence shown here is derived from an EMBL/GenBank/DDBJ whole genome shotgun (WGS) entry which is preliminary data.</text>
</comment>
<dbReference type="CDD" id="cd13602">
    <property type="entry name" value="PBP2_TRAP_BpDctp6_7"/>
    <property type="match status" value="1"/>
</dbReference>
<feature type="chain" id="PRO_5046026494" evidence="2">
    <location>
        <begin position="23"/>
        <end position="325"/>
    </location>
</feature>
<dbReference type="InterPro" id="IPR038404">
    <property type="entry name" value="TRAP_DctP_sf"/>
</dbReference>
<dbReference type="PANTHER" id="PTHR33376">
    <property type="match status" value="1"/>
</dbReference>
<organism evidence="3 4">
    <name type="scientific">Sneathiella chinensis</name>
    <dbReference type="NCBI Taxonomy" id="349750"/>
    <lineage>
        <taxon>Bacteria</taxon>
        <taxon>Pseudomonadati</taxon>
        <taxon>Pseudomonadota</taxon>
        <taxon>Alphaproteobacteria</taxon>
        <taxon>Sneathiellales</taxon>
        <taxon>Sneathiellaceae</taxon>
        <taxon>Sneathiella</taxon>
    </lineage>
</organism>
<dbReference type="PANTHER" id="PTHR33376:SF4">
    <property type="entry name" value="SIALIC ACID-BINDING PERIPLASMIC PROTEIN SIAP"/>
    <property type="match status" value="1"/>
</dbReference>
<dbReference type="RefSeq" id="WP_169560989.1">
    <property type="nucleotide sequence ID" value="NZ_BSNF01000008.1"/>
</dbReference>
<reference evidence="3" key="2">
    <citation type="submission" date="2023-01" db="EMBL/GenBank/DDBJ databases">
        <title>Draft genome sequence of Sneathiella chinensis strain NBRC 103408.</title>
        <authorList>
            <person name="Sun Q."/>
            <person name="Mori K."/>
        </authorList>
    </citation>
    <scope>NUCLEOTIDE SEQUENCE</scope>
    <source>
        <strain evidence="3">NBRC 103408</strain>
    </source>
</reference>
<evidence type="ECO:0000256" key="2">
    <source>
        <dbReference type="SAM" id="SignalP"/>
    </source>
</evidence>
<evidence type="ECO:0000313" key="4">
    <source>
        <dbReference type="Proteomes" id="UP001161409"/>
    </source>
</evidence>
<dbReference type="Proteomes" id="UP001161409">
    <property type="component" value="Unassembled WGS sequence"/>
</dbReference>
<gene>
    <name evidence="3" type="ORF">GCM10007924_21100</name>
</gene>
<proteinExistence type="predicted"/>
<protein>
    <submittedName>
        <fullName evidence="3">Exported protein</fullName>
    </submittedName>
</protein>
<dbReference type="NCBIfam" id="NF037995">
    <property type="entry name" value="TRAP_S1"/>
    <property type="match status" value="1"/>
</dbReference>
<keyword evidence="1 2" id="KW-0732">Signal</keyword>
<sequence>MNAFSKLLSAGTFAIGTMVGSAAVADTWDMPTPYPDKTFHTVNITEFARDVEAATNGALTIKIHSAGSLFKHAEISKAVRGGQVPIGEFFMSLLNNEQAVFGADSQPFLATNYDDAKRLWDAQKPVVTALLDKQGLMPLFSVPWPPQGLYTKKEINSVEDLKGLKFRAYNATLEKFANLAGAAPTQVEVPDIPQAFTTGRVEAMITSPSTGANSKAWDYVTHYTDIQAWVPKNIVVVNKRAFRKLDKAVQDAVLAEAAKAEARGWEMSREETAAKIKVMQDNGITIVTPTEELMTGLKEIGATMLEDWKAAAGEEGQKVLSAYGK</sequence>
<accession>A0ABQ5U414</accession>
<evidence type="ECO:0000313" key="3">
    <source>
        <dbReference type="EMBL" id="GLQ06889.1"/>
    </source>
</evidence>
<keyword evidence="4" id="KW-1185">Reference proteome</keyword>
<feature type="signal peptide" evidence="2">
    <location>
        <begin position="1"/>
        <end position="22"/>
    </location>
</feature>
<name>A0ABQ5U414_9PROT</name>